<keyword evidence="1" id="KW-0418">Kinase</keyword>
<dbReference type="AlphaFoldDB" id="A0A379AAR4"/>
<accession>A0A379AAR4</accession>
<keyword evidence="2" id="KW-1185">Reference proteome</keyword>
<reference evidence="1 2" key="1">
    <citation type="submission" date="2018-06" db="EMBL/GenBank/DDBJ databases">
        <authorList>
            <consortium name="Pathogen Informatics"/>
            <person name="Doyle S."/>
        </authorList>
    </citation>
    <scope>NUCLEOTIDE SEQUENCE [LARGE SCALE GENOMIC DNA]</scope>
    <source>
        <strain evidence="1 2">NCTC9381</strain>
    </source>
</reference>
<organism evidence="1 2">
    <name type="scientific">Enterobacter agglomerans</name>
    <name type="common">Erwinia herbicola</name>
    <name type="synonym">Pantoea agglomerans</name>
    <dbReference type="NCBI Taxonomy" id="549"/>
    <lineage>
        <taxon>Bacteria</taxon>
        <taxon>Pseudomonadati</taxon>
        <taxon>Pseudomonadota</taxon>
        <taxon>Gammaproteobacteria</taxon>
        <taxon>Enterobacterales</taxon>
        <taxon>Erwiniaceae</taxon>
        <taxon>Pantoea</taxon>
        <taxon>Pantoea agglomerans group</taxon>
    </lineage>
</organism>
<gene>
    <name evidence="1" type="primary">aroK_2</name>
    <name evidence="1" type="ORF">NCTC9381_00528</name>
</gene>
<dbReference type="Proteomes" id="UP000254640">
    <property type="component" value="Unassembled WGS sequence"/>
</dbReference>
<dbReference type="GO" id="GO:0004765">
    <property type="term" value="F:shikimate kinase activity"/>
    <property type="evidence" value="ECO:0007669"/>
    <property type="project" value="UniProtKB-EC"/>
</dbReference>
<proteinExistence type="predicted"/>
<dbReference type="Gene3D" id="3.40.50.1970">
    <property type="match status" value="1"/>
</dbReference>
<evidence type="ECO:0000313" key="1">
    <source>
        <dbReference type="EMBL" id="SUB14678.1"/>
    </source>
</evidence>
<dbReference type="SUPFAM" id="SSF56796">
    <property type="entry name" value="Dehydroquinate synthase-like"/>
    <property type="match status" value="1"/>
</dbReference>
<keyword evidence="1" id="KW-0808">Transferase</keyword>
<dbReference type="EMBL" id="UGSO01000001">
    <property type="protein sequence ID" value="SUB14678.1"/>
    <property type="molecule type" value="Genomic_DNA"/>
</dbReference>
<evidence type="ECO:0000313" key="2">
    <source>
        <dbReference type="Proteomes" id="UP000254640"/>
    </source>
</evidence>
<sequence>MKCSKRWAGERNPLYEEIADVTIRTDDQSAKSGGESDYPHVGKKVDPTFEGSLTGIGHHGEDHRLHWGNAVTPSLSLPDCLTIRLLFWPLTAGENAMVVTNQTLAPLYLDQLTALLTAAGVKVDQVILPDGEQYKTLAVMDQVFTALLQKAARS</sequence>
<dbReference type="EC" id="2.7.1.71" evidence="1"/>
<name>A0A379AAR4_ENTAG</name>
<protein>
    <submittedName>
        <fullName evidence="1">Shikimate kinase 1</fullName>
        <ecNumber evidence="1">2.7.1.71</ecNumber>
    </submittedName>
</protein>